<protein>
    <submittedName>
        <fullName evidence="2">Unplaced genomic scaffold scaffold_33, whole genome shotgun sequence</fullName>
    </submittedName>
</protein>
<organism evidence="2 3">
    <name type="scientific">Paxillus rubicundulus Ve08.2h10</name>
    <dbReference type="NCBI Taxonomy" id="930991"/>
    <lineage>
        <taxon>Eukaryota</taxon>
        <taxon>Fungi</taxon>
        <taxon>Dikarya</taxon>
        <taxon>Basidiomycota</taxon>
        <taxon>Agaricomycotina</taxon>
        <taxon>Agaricomycetes</taxon>
        <taxon>Agaricomycetidae</taxon>
        <taxon>Boletales</taxon>
        <taxon>Paxilineae</taxon>
        <taxon>Paxillaceae</taxon>
        <taxon>Paxillus</taxon>
    </lineage>
</organism>
<evidence type="ECO:0000313" key="3">
    <source>
        <dbReference type="Proteomes" id="UP000054538"/>
    </source>
</evidence>
<dbReference type="AlphaFoldDB" id="A0A0D0DLR6"/>
<feature type="region of interest" description="Disordered" evidence="1">
    <location>
        <begin position="65"/>
        <end position="102"/>
    </location>
</feature>
<sequence length="102" mass="10877">MPENTSSNSSLANALGPEPGYSIYLTGPPLTNPSYPYPARNVLNPTTYPARTPRNFHCAISAYHSKSISNPPNPMGTNPGRSSPQSTSSVRATKARIPSAIY</sequence>
<reference evidence="2 3" key="1">
    <citation type="submission" date="2014-04" db="EMBL/GenBank/DDBJ databases">
        <authorList>
            <consortium name="DOE Joint Genome Institute"/>
            <person name="Kuo A."/>
            <person name="Kohler A."/>
            <person name="Jargeat P."/>
            <person name="Nagy L.G."/>
            <person name="Floudas D."/>
            <person name="Copeland A."/>
            <person name="Barry K.W."/>
            <person name="Cichocki N."/>
            <person name="Veneault-Fourrey C."/>
            <person name="LaButti K."/>
            <person name="Lindquist E.A."/>
            <person name="Lipzen A."/>
            <person name="Lundell T."/>
            <person name="Morin E."/>
            <person name="Murat C."/>
            <person name="Sun H."/>
            <person name="Tunlid A."/>
            <person name="Henrissat B."/>
            <person name="Grigoriev I.V."/>
            <person name="Hibbett D.S."/>
            <person name="Martin F."/>
            <person name="Nordberg H.P."/>
            <person name="Cantor M.N."/>
            <person name="Hua S.X."/>
        </authorList>
    </citation>
    <scope>NUCLEOTIDE SEQUENCE [LARGE SCALE GENOMIC DNA]</scope>
    <source>
        <strain evidence="2 3">Ve08.2h10</strain>
    </source>
</reference>
<dbReference type="HOGENOM" id="CLU_2278352_0_0_1"/>
<accession>A0A0D0DLR6</accession>
<dbReference type="InParanoid" id="A0A0D0DLR6"/>
<evidence type="ECO:0000256" key="1">
    <source>
        <dbReference type="SAM" id="MobiDB-lite"/>
    </source>
</evidence>
<dbReference type="EMBL" id="KN824855">
    <property type="protein sequence ID" value="KIK99592.1"/>
    <property type="molecule type" value="Genomic_DNA"/>
</dbReference>
<feature type="compositionally biased region" description="Polar residues" evidence="1">
    <location>
        <begin position="65"/>
        <end position="91"/>
    </location>
</feature>
<evidence type="ECO:0000313" key="2">
    <source>
        <dbReference type="EMBL" id="KIK99592.1"/>
    </source>
</evidence>
<dbReference type="Proteomes" id="UP000054538">
    <property type="component" value="Unassembled WGS sequence"/>
</dbReference>
<proteinExistence type="predicted"/>
<name>A0A0D0DLR6_9AGAM</name>
<gene>
    <name evidence="2" type="ORF">PAXRUDRAFT_822587</name>
</gene>
<keyword evidence="3" id="KW-1185">Reference proteome</keyword>
<dbReference type="OrthoDB" id="2639744at2759"/>
<reference evidence="3" key="2">
    <citation type="submission" date="2015-01" db="EMBL/GenBank/DDBJ databases">
        <title>Evolutionary Origins and Diversification of the Mycorrhizal Mutualists.</title>
        <authorList>
            <consortium name="DOE Joint Genome Institute"/>
            <consortium name="Mycorrhizal Genomics Consortium"/>
            <person name="Kohler A."/>
            <person name="Kuo A."/>
            <person name="Nagy L.G."/>
            <person name="Floudas D."/>
            <person name="Copeland A."/>
            <person name="Barry K.W."/>
            <person name="Cichocki N."/>
            <person name="Veneault-Fourrey C."/>
            <person name="LaButti K."/>
            <person name="Lindquist E.A."/>
            <person name="Lipzen A."/>
            <person name="Lundell T."/>
            <person name="Morin E."/>
            <person name="Murat C."/>
            <person name="Riley R."/>
            <person name="Ohm R."/>
            <person name="Sun H."/>
            <person name="Tunlid A."/>
            <person name="Henrissat B."/>
            <person name="Grigoriev I.V."/>
            <person name="Hibbett D.S."/>
            <person name="Martin F."/>
        </authorList>
    </citation>
    <scope>NUCLEOTIDE SEQUENCE [LARGE SCALE GENOMIC DNA]</scope>
    <source>
        <strain evidence="3">Ve08.2h10</strain>
    </source>
</reference>
<feature type="compositionally biased region" description="Low complexity" evidence="1">
    <location>
        <begin position="1"/>
        <end position="15"/>
    </location>
</feature>
<feature type="region of interest" description="Disordered" evidence="1">
    <location>
        <begin position="1"/>
        <end position="27"/>
    </location>
</feature>